<dbReference type="GO" id="GO:0050684">
    <property type="term" value="P:regulation of mRNA processing"/>
    <property type="evidence" value="ECO:0007669"/>
    <property type="project" value="InterPro"/>
</dbReference>
<name>A0A8J4I8L5_SPHME</name>
<evidence type="ECO:0000313" key="4">
    <source>
        <dbReference type="EMBL" id="KAF1417348.1"/>
    </source>
</evidence>
<dbReference type="PANTHER" id="PTHR14700">
    <property type="entry name" value="PENTATRICOPEPTIDE REPEAT-CONTAINING PROTEIN 2, MITOCHONDRIAL"/>
    <property type="match status" value="1"/>
</dbReference>
<dbReference type="Gene3D" id="1.25.40.10">
    <property type="entry name" value="Tetratricopeptide repeat domain"/>
    <property type="match status" value="1"/>
</dbReference>
<dbReference type="InterPro" id="IPR002885">
    <property type="entry name" value="PPR_rpt"/>
</dbReference>
<evidence type="ECO:0000256" key="3">
    <source>
        <dbReference type="PROSITE-ProRule" id="PRU00708"/>
    </source>
</evidence>
<dbReference type="AlphaFoldDB" id="A0A8J4I8L5"/>
<evidence type="ECO:0000313" key="5">
    <source>
        <dbReference type="Proteomes" id="UP000785099"/>
    </source>
</evidence>
<reference evidence="4 5" key="1">
    <citation type="journal article" date="2019" name="Gigascience">
        <title>High-coverage genomes to elucidate the evolution of penguins.</title>
        <authorList>
            <person name="Pan H."/>
            <person name="Cole T.L."/>
            <person name="Bi X."/>
            <person name="Fang M."/>
            <person name="Zhou C."/>
            <person name="Yang Z."/>
            <person name="Ksepka D.T."/>
            <person name="Hart T."/>
            <person name="Bouzat J.L."/>
            <person name="Argilla L.S."/>
            <person name="Bertelsen M.F."/>
            <person name="Boersma P.D."/>
            <person name="Bost C.A."/>
            <person name="Cherel Y."/>
            <person name="Dann P."/>
            <person name="Fiddaman S.R."/>
            <person name="Howard P."/>
            <person name="Labuschagne K."/>
            <person name="Mattern T."/>
            <person name="Miller G."/>
            <person name="Parker P."/>
            <person name="Phillips R.A."/>
            <person name="Quillfeldt P."/>
            <person name="Ryan P.G."/>
            <person name="Taylor H."/>
            <person name="Thompson D.R."/>
            <person name="Young M.J."/>
            <person name="Ellegaard M.R."/>
            <person name="Gilbert M.T.P."/>
            <person name="Sinding M.S."/>
            <person name="Pacheco G."/>
            <person name="Shepherd L.D."/>
            <person name="Tennyson A.J.D."/>
            <person name="Grosser S."/>
            <person name="Kay E."/>
            <person name="Nupen L.J."/>
            <person name="Ellenberg U."/>
            <person name="Houston D.M."/>
            <person name="Reeve A.H."/>
            <person name="Johnson K."/>
            <person name="Masello J.F."/>
            <person name="Stracke T."/>
            <person name="McKinlay B."/>
            <person name="Borboroglu P.G."/>
            <person name="Zhang D.X."/>
            <person name="Zhang G."/>
        </authorList>
    </citation>
    <scope>NUCLEOTIDE SEQUENCE [LARGE SCALE GENOMIC DNA]</scope>
    <source>
        <strain evidence="4">GAPE 212</strain>
    </source>
</reference>
<dbReference type="Pfam" id="PF13041">
    <property type="entry name" value="PPR_2"/>
    <property type="match status" value="1"/>
</dbReference>
<comment type="caution">
    <text evidence="4">The sequence shown here is derived from an EMBL/GenBank/DDBJ whole genome shotgun (WGS) entry which is preliminary data.</text>
</comment>
<dbReference type="InterPro" id="IPR011990">
    <property type="entry name" value="TPR-like_helical_dom_sf"/>
</dbReference>
<dbReference type="Proteomes" id="UP000785099">
    <property type="component" value="Unassembled WGS sequence"/>
</dbReference>
<organism evidence="4 5">
    <name type="scientific">Spheniscus mendiculus</name>
    <name type="common">Galapagos penguin</name>
    <dbReference type="NCBI Taxonomy" id="156760"/>
    <lineage>
        <taxon>Eukaryota</taxon>
        <taxon>Metazoa</taxon>
        <taxon>Chordata</taxon>
        <taxon>Craniata</taxon>
        <taxon>Vertebrata</taxon>
        <taxon>Euteleostomi</taxon>
        <taxon>Archelosauria</taxon>
        <taxon>Archosauria</taxon>
        <taxon>Dinosauria</taxon>
        <taxon>Saurischia</taxon>
        <taxon>Theropoda</taxon>
        <taxon>Coelurosauria</taxon>
        <taxon>Aves</taxon>
        <taxon>Neognathae</taxon>
        <taxon>Neoaves</taxon>
        <taxon>Aequornithes</taxon>
        <taxon>Sphenisciformes</taxon>
        <taxon>Spheniscidae</taxon>
        <taxon>Spheniscus</taxon>
    </lineage>
</organism>
<dbReference type="GO" id="GO:0003723">
    <property type="term" value="F:RNA binding"/>
    <property type="evidence" value="ECO:0007669"/>
    <property type="project" value="TreeGrafter"/>
</dbReference>
<feature type="repeat" description="PPR" evidence="3">
    <location>
        <begin position="123"/>
        <end position="157"/>
    </location>
</feature>
<dbReference type="PROSITE" id="PS51375">
    <property type="entry name" value="PPR"/>
    <property type="match status" value="1"/>
</dbReference>
<dbReference type="GO" id="GO:0007005">
    <property type="term" value="P:mitochondrion organization"/>
    <property type="evidence" value="ECO:0007669"/>
    <property type="project" value="TreeGrafter"/>
</dbReference>
<evidence type="ECO:0000256" key="2">
    <source>
        <dbReference type="ARBA" id="ARBA00014675"/>
    </source>
</evidence>
<accession>A0A8J4I8L5</accession>
<evidence type="ECO:0000256" key="1">
    <source>
        <dbReference type="ARBA" id="ARBA00008677"/>
    </source>
</evidence>
<comment type="similarity">
    <text evidence="1">Belongs to the PTCD2 family.</text>
</comment>
<dbReference type="InterPro" id="IPR034629">
    <property type="entry name" value="PTCD2"/>
</dbReference>
<proteinExistence type="inferred from homology"/>
<keyword evidence="5" id="KW-1185">Reference proteome</keyword>
<dbReference type="EMBL" id="VUKU01019394">
    <property type="protein sequence ID" value="KAF1417348.1"/>
    <property type="molecule type" value="Genomic_DNA"/>
</dbReference>
<feature type="non-terminal residue" evidence="4">
    <location>
        <position position="338"/>
    </location>
</feature>
<dbReference type="PANTHER" id="PTHR14700:SF0">
    <property type="entry name" value="PENTATRICOPEPTIDE REPEAT-CONTAINING PROTEIN 2, MITOCHONDRIAL"/>
    <property type="match status" value="1"/>
</dbReference>
<sequence length="338" mass="38918">VGKRYLLTEDDIKLQEFQQMKVAIRNEVHGNKDPYFKSIKEKLKKNGMILKNELKNLLHLCQTSSDVELARKVIYRYHEQNGISALHNFKFGPLFMRLCYELDLERPAVELIKDQNLRGFFSESTSFHILMTMLFKKGHFESALEVLVEMKKQGIPFNKETYLLAFAICYKLVSIFSLHDEKHPLRQYLPLQGFFLVYTLPLGKGFHRNPLYISEVSFTLSAVAYSLKSLHGSFHGLLSEGLDPWHVQQEEVRTKPLAVHFPFCVLATVREKMEENPDLSAKLGEVYTKLQASGRITVCTLEDMLFQIPSSKKTPAKLLHQKQLGCQAAKPLRSNLLL</sequence>
<dbReference type="GO" id="GO:0005739">
    <property type="term" value="C:mitochondrion"/>
    <property type="evidence" value="ECO:0007669"/>
    <property type="project" value="InterPro"/>
</dbReference>
<dbReference type="NCBIfam" id="TIGR00756">
    <property type="entry name" value="PPR"/>
    <property type="match status" value="1"/>
</dbReference>
<protein>
    <recommendedName>
        <fullName evidence="2">Pentatricopeptide repeat-containing protein 2, mitochondrial</fullName>
    </recommendedName>
</protein>
<feature type="non-terminal residue" evidence="4">
    <location>
        <position position="1"/>
    </location>
</feature>
<gene>
    <name evidence="4" type="primary">Ptcd2</name>
    <name evidence="4" type="ORF">FQV24_0001586</name>
</gene>